<keyword evidence="3" id="KW-1185">Reference proteome</keyword>
<evidence type="ECO:0000313" key="3">
    <source>
        <dbReference type="Proteomes" id="UP000008207"/>
    </source>
</evidence>
<evidence type="ECO:0000313" key="2">
    <source>
        <dbReference type="EMBL" id="ACL58089.1"/>
    </source>
</evidence>
<dbReference type="PANTHER" id="PTHR38598">
    <property type="entry name" value="INNER MEMBRANE PROTEIN YJCH"/>
    <property type="match status" value="1"/>
</dbReference>
<organism evidence="2 3">
    <name type="scientific">Methylobacterium nodulans (strain LMG 21967 / CNCM I-2342 / ORS 2060)</name>
    <dbReference type="NCBI Taxonomy" id="460265"/>
    <lineage>
        <taxon>Bacteria</taxon>
        <taxon>Pseudomonadati</taxon>
        <taxon>Pseudomonadota</taxon>
        <taxon>Alphaproteobacteria</taxon>
        <taxon>Hyphomicrobiales</taxon>
        <taxon>Methylobacteriaceae</taxon>
        <taxon>Methylobacterium</taxon>
    </lineage>
</organism>
<dbReference type="STRING" id="460265.Mnod_3159"/>
<keyword evidence="1" id="KW-1133">Transmembrane helix</keyword>
<dbReference type="RefSeq" id="WP_015929759.1">
    <property type="nucleotide sequence ID" value="NC_011894.1"/>
</dbReference>
<proteinExistence type="predicted"/>
<dbReference type="OrthoDB" id="5297034at2"/>
<dbReference type="PANTHER" id="PTHR38598:SF1">
    <property type="entry name" value="INNER MEMBRANE PROTEIN YJCH"/>
    <property type="match status" value="1"/>
</dbReference>
<keyword evidence="1" id="KW-0472">Membrane</keyword>
<dbReference type="KEGG" id="mno:Mnod_3159"/>
<evidence type="ECO:0000256" key="1">
    <source>
        <dbReference type="SAM" id="Phobius"/>
    </source>
</evidence>
<name>B8IJP1_METNO</name>
<sequence length="99" mass="10857">MEIERIEGHPVFRRLAFERGCLGLVLAAAMAGTYFSYILTIAFRPALLAVPVTDDSVITWGIIAGAALLSFGFVLTAVYVLVANTRLDALSRRLEEDLR</sequence>
<gene>
    <name evidence="2" type="ordered locus">Mnod_3159</name>
</gene>
<dbReference type="AlphaFoldDB" id="B8IJP1"/>
<accession>B8IJP1</accession>
<dbReference type="InterPro" id="IPR052959">
    <property type="entry name" value="Inner_membrane_assoc"/>
</dbReference>
<evidence type="ECO:0008006" key="4">
    <source>
        <dbReference type="Google" id="ProtNLM"/>
    </source>
</evidence>
<dbReference type="GO" id="GO:0005886">
    <property type="term" value="C:plasma membrane"/>
    <property type="evidence" value="ECO:0007669"/>
    <property type="project" value="TreeGrafter"/>
</dbReference>
<dbReference type="Pfam" id="PF04341">
    <property type="entry name" value="DUF485"/>
    <property type="match status" value="1"/>
</dbReference>
<dbReference type="InterPro" id="IPR007436">
    <property type="entry name" value="DUF485"/>
</dbReference>
<protein>
    <recommendedName>
        <fullName evidence="4">DUF485 domain-containing protein</fullName>
    </recommendedName>
</protein>
<reference evidence="2 3" key="1">
    <citation type="submission" date="2009-01" db="EMBL/GenBank/DDBJ databases">
        <title>Complete sequence of chromosome of Methylobacterium nodulans ORS 2060.</title>
        <authorList>
            <consortium name="US DOE Joint Genome Institute"/>
            <person name="Lucas S."/>
            <person name="Copeland A."/>
            <person name="Lapidus A."/>
            <person name="Glavina del Rio T."/>
            <person name="Dalin E."/>
            <person name="Tice H."/>
            <person name="Bruce D."/>
            <person name="Goodwin L."/>
            <person name="Pitluck S."/>
            <person name="Sims D."/>
            <person name="Brettin T."/>
            <person name="Detter J.C."/>
            <person name="Han C."/>
            <person name="Larimer F."/>
            <person name="Land M."/>
            <person name="Hauser L."/>
            <person name="Kyrpides N."/>
            <person name="Ivanova N."/>
            <person name="Marx C.J."/>
            <person name="Richardson P."/>
        </authorList>
    </citation>
    <scope>NUCLEOTIDE SEQUENCE [LARGE SCALE GENOMIC DNA]</scope>
    <source>
        <strain evidence="3">LMG 21967 / CNCM I-2342 / ORS 2060</strain>
    </source>
</reference>
<dbReference type="EMBL" id="CP001349">
    <property type="protein sequence ID" value="ACL58089.1"/>
    <property type="molecule type" value="Genomic_DNA"/>
</dbReference>
<feature type="transmembrane region" description="Helical" evidence="1">
    <location>
        <begin position="21"/>
        <end position="43"/>
    </location>
</feature>
<feature type="transmembrane region" description="Helical" evidence="1">
    <location>
        <begin position="58"/>
        <end position="82"/>
    </location>
</feature>
<dbReference type="Proteomes" id="UP000008207">
    <property type="component" value="Chromosome"/>
</dbReference>
<dbReference type="HOGENOM" id="CLU_123372_2_1_5"/>
<keyword evidence="1" id="KW-0812">Transmembrane</keyword>
<dbReference type="eggNOG" id="COG3162">
    <property type="taxonomic scope" value="Bacteria"/>
</dbReference>